<keyword evidence="2" id="KW-1185">Reference proteome</keyword>
<dbReference type="AlphaFoldDB" id="A0A2Z3JTE9"/>
<sequence length="145" mass="15591">MTQNNASNAQMYRSSASGRNVVPGWMKLGGDTPDTIEIQLDLNAADLKRQQATLLIEYWPTPGDIGLQSLLPVRAFTSSPEGWCVFVPAKGQVLVRAIDTEPNPPLLSAHSIVLDPATEPGTIVNVSVRFPTTLPAAISNLQLNN</sequence>
<protein>
    <submittedName>
        <fullName evidence="1">Uracil-DNA glycosylase</fullName>
    </submittedName>
</protein>
<name>A0A2Z3JTE9_9DEIO</name>
<dbReference type="RefSeq" id="WP_109827652.1">
    <property type="nucleotide sequence ID" value="NZ_CP029494.1"/>
</dbReference>
<gene>
    <name evidence="1" type="ORF">DKM44_12360</name>
</gene>
<dbReference type="KEGG" id="dez:DKM44_12360"/>
<evidence type="ECO:0000313" key="2">
    <source>
        <dbReference type="Proteomes" id="UP000245368"/>
    </source>
</evidence>
<accession>A0A2Z3JTE9</accession>
<evidence type="ECO:0000313" key="1">
    <source>
        <dbReference type="EMBL" id="AWN23924.1"/>
    </source>
</evidence>
<proteinExistence type="predicted"/>
<reference evidence="1 2" key="1">
    <citation type="submission" date="2018-05" db="EMBL/GenBank/DDBJ databases">
        <title>Complete Genome Sequence of Deinococcus sp. strain 17bor-2.</title>
        <authorList>
            <person name="Srinivasan S."/>
        </authorList>
    </citation>
    <scope>NUCLEOTIDE SEQUENCE [LARGE SCALE GENOMIC DNA]</scope>
    <source>
        <strain evidence="1 2">17bor-2</strain>
    </source>
</reference>
<organism evidence="1 2">
    <name type="scientific">Deinococcus irradiatisoli</name>
    <dbReference type="NCBI Taxonomy" id="2202254"/>
    <lineage>
        <taxon>Bacteria</taxon>
        <taxon>Thermotogati</taxon>
        <taxon>Deinococcota</taxon>
        <taxon>Deinococci</taxon>
        <taxon>Deinococcales</taxon>
        <taxon>Deinococcaceae</taxon>
        <taxon>Deinococcus</taxon>
    </lineage>
</organism>
<dbReference type="Proteomes" id="UP000245368">
    <property type="component" value="Chromosome"/>
</dbReference>
<dbReference type="EMBL" id="CP029494">
    <property type="protein sequence ID" value="AWN23924.1"/>
    <property type="molecule type" value="Genomic_DNA"/>
</dbReference>
<dbReference type="OrthoDB" id="67351at2"/>